<dbReference type="EMBL" id="LSBJ02000032">
    <property type="protein sequence ID" value="OWT42247.1"/>
    <property type="molecule type" value="Genomic_DNA"/>
</dbReference>
<gene>
    <name evidence="1" type="ORF">VFPPC_18616</name>
</gene>
<evidence type="ECO:0000313" key="2">
    <source>
        <dbReference type="Proteomes" id="UP000078397"/>
    </source>
</evidence>
<comment type="caution">
    <text evidence="1">The sequence shown here is derived from an EMBL/GenBank/DDBJ whole genome shotgun (WGS) entry which is preliminary data.</text>
</comment>
<dbReference type="RefSeq" id="XP_022284792.1">
    <property type="nucleotide sequence ID" value="XM_022430202.1"/>
</dbReference>
<dbReference type="Proteomes" id="UP000078397">
    <property type="component" value="Unassembled WGS sequence"/>
</dbReference>
<organism evidence="1 2">
    <name type="scientific">Pochonia chlamydosporia 170</name>
    <dbReference type="NCBI Taxonomy" id="1380566"/>
    <lineage>
        <taxon>Eukaryota</taxon>
        <taxon>Fungi</taxon>
        <taxon>Dikarya</taxon>
        <taxon>Ascomycota</taxon>
        <taxon>Pezizomycotina</taxon>
        <taxon>Sordariomycetes</taxon>
        <taxon>Hypocreomycetidae</taxon>
        <taxon>Hypocreales</taxon>
        <taxon>Clavicipitaceae</taxon>
        <taxon>Pochonia</taxon>
    </lineage>
</organism>
<dbReference type="AlphaFoldDB" id="A0A219AN32"/>
<dbReference type="KEGG" id="pchm:VFPPC_18616"/>
<name>A0A219AN32_METCM</name>
<evidence type="ECO:0000313" key="1">
    <source>
        <dbReference type="EMBL" id="OWT42247.1"/>
    </source>
</evidence>
<proteinExistence type="predicted"/>
<accession>A0A219AN32</accession>
<sequence>MRLTLRLSRPARACCLPDVITVRKQADRPNPSSLSYVIQPRARCFSALAKLHWQSFIGGYSKCNLPKRKVHVRHCWKSDSAQTGFSLLGHRQNGRHERTMALGSIFRWLPSDSANRLRTSDCLDHQSSCGGITTASIIGDSSSTGSNVVPYQQANHKSHEVFLNRTSAERQMRRANSLACKLLMGLLSVVLDTLFPAPGPSSSTVFGRASSDLARDWPEANLAQGSCGIKGAGAAIVFPRVAPALWLQAITLFVLQIDGWLLLDAEMQAVFVHLDGEIREQILPPLFG</sequence>
<keyword evidence="2" id="KW-1185">Reference proteome</keyword>
<protein>
    <submittedName>
        <fullName evidence="1">Uncharacterized protein</fullName>
    </submittedName>
</protein>
<reference evidence="1 2" key="1">
    <citation type="journal article" date="2016" name="PLoS Pathog.">
        <title>Biosynthesis of antibiotic leucinostatins in bio-control fungus Purpureocillium lilacinum and their inhibition on phytophthora revealed by genome mining.</title>
        <authorList>
            <person name="Wang G."/>
            <person name="Liu Z."/>
            <person name="Lin R."/>
            <person name="Li E."/>
            <person name="Mao Z."/>
            <person name="Ling J."/>
            <person name="Yang Y."/>
            <person name="Yin W.B."/>
            <person name="Xie B."/>
        </authorList>
    </citation>
    <scope>NUCLEOTIDE SEQUENCE [LARGE SCALE GENOMIC DNA]</scope>
    <source>
        <strain evidence="1">170</strain>
    </source>
</reference>
<dbReference type="GeneID" id="28845104"/>